<dbReference type="Pfam" id="PF07715">
    <property type="entry name" value="Plug"/>
    <property type="match status" value="1"/>
</dbReference>
<sequence length="1008" mass="112290">MNRFLCVFFLLFLFQKAAFSAQNQQEQVEVVGTVSASDGTPLSGVSVTPLLYPNSRAATGTDGQYRIHTVQNDTLLFTFVGYQPLKVPVAGRNQINVVLEGADTFMDEVVVVAYGEQKKVSLTGAISSVATKELRQSPVANLSNALAGRLPGLVAFQPSGEPGNDLSQLFIRGVSTFNNAAPLVVVDGVLGRDFAQLDPNEVESISILKDASSTAVYGVRGANGVILVTTRRGKSGRPQISFSSELGYQSPIRLPQFLDSYNYALLYNEALKNDNLPEKFSAQDLEYYRIGADPYLYPNTDWFGEFLKPYTPMTRANLNISGGGDKVRYFVSASALTQDGIYNFTKLNEYDSNAKFNRYNFRSNIDIDLTKNFTVGLDLAGRVENRNYPGRDTWLIFTILNRIPPTYPITNADGSLAGDGLNPENPMGLIAYGGYRDYYGNFLQGTYRMSHKLNFVTEGLSARAAFAFDGAFDYNISASRGYAVYQLREDGGYNQFGNDTELGIGKGYAYNRTVNFEAALDYNRRFGDHLVSGLFLYNQNRRVEHADSYNIPFSYVGYVGRFTYSYQDRLFGEINVGYNGSEQFPKGSRFGFFPSVSAGWVISEEGFFDKDAGTVNFLKLRASYGEVGNDRLGARRFLYQQTFQGAGGYRFGNGQVGYGGIAEGPLANEDITWERARKLNVGLELGLWDDQLFLTADAFHERRDNILTTRGTVSAIVGRSGGDLPPVNIGVVQNRGLDMELTYRNPASKKVNYSVSGNLTFARNKVLFMDEEHREFDYQYRTGQRVGQPFGLVAIGFFESYEDIANSPPHTFVTQESLRPGDIKYKDINNDGVIDANDEMPIGYNTGIPELMFGLSSRVSYGGFDFSVLFQGASHSSVFMDNFPIWEFRGGGAGKVNEWHLERWTPETAATATYPRLSSTDNPNNHRLSTFWMRPRNYVRLKNIELGYSFGASALKTIKIQKVRFYVNAYNLFTWDKAEIVDPEAPAWAGNDNYPQQRVINGGITLDF</sequence>
<keyword evidence="8" id="KW-0732">Signal</keyword>
<protein>
    <submittedName>
        <fullName evidence="10">SusC/RagA family TonB-linked outer membrane protein</fullName>
    </submittedName>
</protein>
<dbReference type="PROSITE" id="PS52016">
    <property type="entry name" value="TONB_DEPENDENT_REC_3"/>
    <property type="match status" value="1"/>
</dbReference>
<keyword evidence="5 7" id="KW-0472">Membrane</keyword>
<comment type="caution">
    <text evidence="10">The sequence shown here is derived from an EMBL/GenBank/DDBJ whole genome shotgun (WGS) entry which is preliminary data.</text>
</comment>
<evidence type="ECO:0000256" key="7">
    <source>
        <dbReference type="PROSITE-ProRule" id="PRU01360"/>
    </source>
</evidence>
<keyword evidence="6 7" id="KW-0998">Cell outer membrane</keyword>
<dbReference type="NCBIfam" id="TIGR04056">
    <property type="entry name" value="OMP_RagA_SusC"/>
    <property type="match status" value="1"/>
</dbReference>
<evidence type="ECO:0000256" key="5">
    <source>
        <dbReference type="ARBA" id="ARBA00023136"/>
    </source>
</evidence>
<comment type="subcellular location">
    <subcellularLocation>
        <location evidence="1 7">Cell outer membrane</location>
        <topology evidence="1 7">Multi-pass membrane protein</topology>
    </subcellularLocation>
</comment>
<dbReference type="InterPro" id="IPR037066">
    <property type="entry name" value="Plug_dom_sf"/>
</dbReference>
<feature type="signal peptide" evidence="8">
    <location>
        <begin position="1"/>
        <end position="20"/>
    </location>
</feature>
<feature type="domain" description="TonB-dependent receptor plug" evidence="9">
    <location>
        <begin position="119"/>
        <end position="225"/>
    </location>
</feature>
<dbReference type="InterPro" id="IPR023997">
    <property type="entry name" value="TonB-dep_OMP_SusC/RagA_CS"/>
</dbReference>
<dbReference type="Gene3D" id="2.170.130.10">
    <property type="entry name" value="TonB-dependent receptor, plug domain"/>
    <property type="match status" value="1"/>
</dbReference>
<reference evidence="11" key="1">
    <citation type="journal article" date="2019" name="Int. J. Syst. Evol. Microbiol.">
        <title>The Global Catalogue of Microorganisms (GCM) 10K type strain sequencing project: providing services to taxonomists for standard genome sequencing and annotation.</title>
        <authorList>
            <consortium name="The Broad Institute Genomics Platform"/>
            <consortium name="The Broad Institute Genome Sequencing Center for Infectious Disease"/>
            <person name="Wu L."/>
            <person name="Ma J."/>
        </authorList>
    </citation>
    <scope>NUCLEOTIDE SEQUENCE [LARGE SCALE GENOMIC DNA]</scope>
    <source>
        <strain evidence="11">CGMCC 1.15342</strain>
    </source>
</reference>
<keyword evidence="3 7" id="KW-1134">Transmembrane beta strand</keyword>
<comment type="similarity">
    <text evidence="7">Belongs to the TonB-dependent receptor family.</text>
</comment>
<evidence type="ECO:0000259" key="9">
    <source>
        <dbReference type="Pfam" id="PF07715"/>
    </source>
</evidence>
<evidence type="ECO:0000256" key="1">
    <source>
        <dbReference type="ARBA" id="ARBA00004571"/>
    </source>
</evidence>
<name>A0ABQ1L3R5_9SPHI</name>
<evidence type="ECO:0000313" key="10">
    <source>
        <dbReference type="EMBL" id="GGC15272.1"/>
    </source>
</evidence>
<dbReference type="Proteomes" id="UP000597338">
    <property type="component" value="Unassembled WGS sequence"/>
</dbReference>
<evidence type="ECO:0000256" key="3">
    <source>
        <dbReference type="ARBA" id="ARBA00022452"/>
    </source>
</evidence>
<evidence type="ECO:0000256" key="8">
    <source>
        <dbReference type="SAM" id="SignalP"/>
    </source>
</evidence>
<organism evidence="10 11">
    <name type="scientific">Parapedobacter defluvii</name>
    <dbReference type="NCBI Taxonomy" id="2045106"/>
    <lineage>
        <taxon>Bacteria</taxon>
        <taxon>Pseudomonadati</taxon>
        <taxon>Bacteroidota</taxon>
        <taxon>Sphingobacteriia</taxon>
        <taxon>Sphingobacteriales</taxon>
        <taxon>Sphingobacteriaceae</taxon>
        <taxon>Parapedobacter</taxon>
    </lineage>
</organism>
<dbReference type="RefSeq" id="WP_188746806.1">
    <property type="nucleotide sequence ID" value="NZ_BMIK01000001.1"/>
</dbReference>
<keyword evidence="2 7" id="KW-0813">Transport</keyword>
<evidence type="ECO:0000256" key="6">
    <source>
        <dbReference type="ARBA" id="ARBA00023237"/>
    </source>
</evidence>
<dbReference type="InterPro" id="IPR036942">
    <property type="entry name" value="Beta-barrel_TonB_sf"/>
</dbReference>
<evidence type="ECO:0000256" key="4">
    <source>
        <dbReference type="ARBA" id="ARBA00022692"/>
    </source>
</evidence>
<dbReference type="InterPro" id="IPR012910">
    <property type="entry name" value="Plug_dom"/>
</dbReference>
<proteinExistence type="inferred from homology"/>
<dbReference type="Gene3D" id="2.40.170.20">
    <property type="entry name" value="TonB-dependent receptor, beta-barrel domain"/>
    <property type="match status" value="1"/>
</dbReference>
<dbReference type="SUPFAM" id="SSF49464">
    <property type="entry name" value="Carboxypeptidase regulatory domain-like"/>
    <property type="match status" value="1"/>
</dbReference>
<feature type="chain" id="PRO_5047123806" evidence="8">
    <location>
        <begin position="21"/>
        <end position="1008"/>
    </location>
</feature>
<dbReference type="SUPFAM" id="SSF56935">
    <property type="entry name" value="Porins"/>
    <property type="match status" value="1"/>
</dbReference>
<dbReference type="NCBIfam" id="TIGR04057">
    <property type="entry name" value="SusC_RagA_signa"/>
    <property type="match status" value="1"/>
</dbReference>
<gene>
    <name evidence="10" type="ORF">GCM10011386_03820</name>
</gene>
<dbReference type="InterPro" id="IPR023996">
    <property type="entry name" value="TonB-dep_OMP_SusC/RagA"/>
</dbReference>
<dbReference type="EMBL" id="BMIK01000001">
    <property type="protein sequence ID" value="GGC15272.1"/>
    <property type="molecule type" value="Genomic_DNA"/>
</dbReference>
<evidence type="ECO:0000313" key="11">
    <source>
        <dbReference type="Proteomes" id="UP000597338"/>
    </source>
</evidence>
<dbReference type="InterPro" id="IPR039426">
    <property type="entry name" value="TonB-dep_rcpt-like"/>
</dbReference>
<keyword evidence="11" id="KW-1185">Reference proteome</keyword>
<dbReference type="InterPro" id="IPR008969">
    <property type="entry name" value="CarboxyPept-like_regulatory"/>
</dbReference>
<dbReference type="Pfam" id="PF13715">
    <property type="entry name" value="CarbopepD_reg_2"/>
    <property type="match status" value="1"/>
</dbReference>
<accession>A0ABQ1L3R5</accession>
<keyword evidence="4 7" id="KW-0812">Transmembrane</keyword>
<evidence type="ECO:0000256" key="2">
    <source>
        <dbReference type="ARBA" id="ARBA00022448"/>
    </source>
</evidence>